<evidence type="ECO:0008006" key="3">
    <source>
        <dbReference type="Google" id="ProtNLM"/>
    </source>
</evidence>
<name>A0A644TW89_9ZZZZ</name>
<dbReference type="SUPFAM" id="SSF53187">
    <property type="entry name" value="Zn-dependent exopeptidases"/>
    <property type="match status" value="1"/>
</dbReference>
<gene>
    <name evidence="2" type="ORF">SDC9_16968</name>
</gene>
<organism evidence="2">
    <name type="scientific">bioreactor metagenome</name>
    <dbReference type="NCBI Taxonomy" id="1076179"/>
    <lineage>
        <taxon>unclassified sequences</taxon>
        <taxon>metagenomes</taxon>
        <taxon>ecological metagenomes</taxon>
    </lineage>
</organism>
<evidence type="ECO:0000313" key="2">
    <source>
        <dbReference type="EMBL" id="MPL71195.1"/>
    </source>
</evidence>
<accession>A0A644TW89</accession>
<dbReference type="Gene3D" id="3.40.630.40">
    <property type="entry name" value="Zn-dependent exopeptidases"/>
    <property type="match status" value="1"/>
</dbReference>
<dbReference type="Pfam" id="PF05013">
    <property type="entry name" value="FGase"/>
    <property type="match status" value="1"/>
</dbReference>
<dbReference type="AlphaFoldDB" id="A0A644TW89"/>
<feature type="region of interest" description="Disordered" evidence="1">
    <location>
        <begin position="1"/>
        <end position="29"/>
    </location>
</feature>
<evidence type="ECO:0000256" key="1">
    <source>
        <dbReference type="SAM" id="MobiDB-lite"/>
    </source>
</evidence>
<protein>
    <recommendedName>
        <fullName evidence="3">N-formylglutamate amidohydrolase</fullName>
    </recommendedName>
</protein>
<proteinExistence type="predicted"/>
<dbReference type="EMBL" id="VSSQ01000057">
    <property type="protein sequence ID" value="MPL71195.1"/>
    <property type="molecule type" value="Genomic_DNA"/>
</dbReference>
<comment type="caution">
    <text evidence="2">The sequence shown here is derived from an EMBL/GenBank/DDBJ whole genome shotgun (WGS) entry which is preliminary data.</text>
</comment>
<feature type="region of interest" description="Disordered" evidence="1">
    <location>
        <begin position="135"/>
        <end position="164"/>
    </location>
</feature>
<feature type="compositionally biased region" description="Low complexity" evidence="1">
    <location>
        <begin position="1"/>
        <end position="22"/>
    </location>
</feature>
<reference evidence="2" key="1">
    <citation type="submission" date="2019-08" db="EMBL/GenBank/DDBJ databases">
        <authorList>
            <person name="Kucharzyk K."/>
            <person name="Murdoch R.W."/>
            <person name="Higgins S."/>
            <person name="Loffler F."/>
        </authorList>
    </citation>
    <scope>NUCLEOTIDE SEQUENCE</scope>
</reference>
<sequence length="837" mass="91004">MGRCSTAATISTPPSASATAAARGGRLSEKAETAAGMAKAAISSPPTSRKSLSIIAPPRCRLRVRLFRVGAEDQSLVAGRDTQDVGGALHVEGHARDHHDLVALVGKAIVARRTGGVDDRHLEALDLLAAHRMHAPEQAQLAQRRRQRRQRDDRHPRPFAGAERHRLARLRVAADRRDVGGLGDLARRRHDAVGDGLARHQPRGLDHLAIGRIALDRARDRVHRRHRLDRIASGGGFGAQHDRVGALVDRRRHVRDLGAGGHRAFDHAFQHLRRDDHRLCRGAALAHQPLLDRRHRLDRQLDAKIAARHHDPVRDLEDLVEGLLGRGFLDLREHRGAAPGERARLDHVLGALHEAERQPVDAKRAGEFQILAVLVGERRERQHHVGHVHALAVRDRAAHRHRALGKIGAAALDPHPNLAVVHQKPGAGHQRREDLGMRQADAVAVALGRVEVEAEALALLQIGGAGGEGADAQLRPLQVGQHRDRAAGVGLDLADDVEARTLLVMRAVAHVQPEHVGARLEQRADGLVIRRCGAKRCHDLDVAKASHPSSILLFQSVGGPRPAMEQKPAGGNWPCPPGWRKPVVTERDDEHMTHPAYKIIGAENPERWLVTVDHATNRVPDWVNGGALGIAPEDMARHIAWDVGALGLGLALAERLGAPLIHSNFSRLVIDPNRGEDDPTLVMQLYDGTIVPANRAISDAATEERLARLHRPYHAALETLAARRSDTAICAIHSFTPQLRGHAPRPWEVGVLSSHKDRRLAVPLIGALAAAGICVGDNEPYDGHLDGDSIDRHALAPRRPNVLIELRSDLIAGTAGQQAWAARLAPVLARVLTESGL</sequence>
<dbReference type="InterPro" id="IPR007709">
    <property type="entry name" value="N-FG_amidohydro"/>
</dbReference>